<dbReference type="GO" id="GO:0002020">
    <property type="term" value="F:protease binding"/>
    <property type="evidence" value="ECO:0007669"/>
    <property type="project" value="InterPro"/>
</dbReference>
<dbReference type="InterPro" id="IPR001315">
    <property type="entry name" value="CARD"/>
</dbReference>
<proteinExistence type="predicted"/>
<dbReference type="InterPro" id="IPR011029">
    <property type="entry name" value="DEATH-like_dom_sf"/>
</dbReference>
<evidence type="ECO:0000313" key="4">
    <source>
        <dbReference type="Proteomes" id="UP000225706"/>
    </source>
</evidence>
<dbReference type="Pfam" id="PF00619">
    <property type="entry name" value="CARD"/>
    <property type="match status" value="1"/>
</dbReference>
<dbReference type="PROSITE" id="PS50209">
    <property type="entry name" value="CARD"/>
    <property type="match status" value="1"/>
</dbReference>
<evidence type="ECO:0000256" key="1">
    <source>
        <dbReference type="SAM" id="MobiDB-lite"/>
    </source>
</evidence>
<dbReference type="SUPFAM" id="SSF47986">
    <property type="entry name" value="DEATH domain"/>
    <property type="match status" value="1"/>
</dbReference>
<dbReference type="EMBL" id="LSMT01000051">
    <property type="protein sequence ID" value="PFX30353.1"/>
    <property type="molecule type" value="Genomic_DNA"/>
</dbReference>
<dbReference type="PANTHER" id="PTHR15034:SF5">
    <property type="entry name" value="DEATH DOMAIN-CONTAINING PROTEIN CRADD"/>
    <property type="match status" value="1"/>
</dbReference>
<dbReference type="AlphaFoldDB" id="A0A2B4SMS4"/>
<feature type="region of interest" description="Disordered" evidence="1">
    <location>
        <begin position="113"/>
        <end position="133"/>
    </location>
</feature>
<evidence type="ECO:0000313" key="3">
    <source>
        <dbReference type="EMBL" id="PFX30353.1"/>
    </source>
</evidence>
<feature type="region of interest" description="Disordered" evidence="1">
    <location>
        <begin position="148"/>
        <end position="208"/>
    </location>
</feature>
<dbReference type="Proteomes" id="UP000225706">
    <property type="component" value="Unassembled WGS sequence"/>
</dbReference>
<feature type="compositionally biased region" description="Pro residues" evidence="1">
    <location>
        <begin position="187"/>
        <end position="202"/>
    </location>
</feature>
<feature type="compositionally biased region" description="Pro residues" evidence="1">
    <location>
        <begin position="118"/>
        <end position="128"/>
    </location>
</feature>
<name>A0A2B4SMS4_STYPI</name>
<dbReference type="InterPro" id="IPR037939">
    <property type="entry name" value="CRADD"/>
</dbReference>
<accession>A0A2B4SMS4</accession>
<feature type="compositionally biased region" description="Polar residues" evidence="1">
    <location>
        <begin position="174"/>
        <end position="186"/>
    </location>
</feature>
<dbReference type="GO" id="GO:0042981">
    <property type="term" value="P:regulation of apoptotic process"/>
    <property type="evidence" value="ECO:0007669"/>
    <property type="project" value="InterPro"/>
</dbReference>
<sequence>MAVNVLTSALESEVYWSLKNEVLIELRELLVDKLQYEKTLDYLRSQQVFDRMDCDEIEAERTPRKKRAKFLDILGDKGPTAFDQLCIAIQKKCRGQEYLLDIILTTFDRKKQERIFKEPPPTEPPDMSPPCDDPKLVVMVTGLSPDACQVDLNNLPGPGDPGAPIPPDEIEPTGGQQPGQSINQTPVTPPPSYNLSDLPPPYSESERN</sequence>
<gene>
    <name evidence="3" type="primary">E10</name>
    <name evidence="3" type="ORF">AWC38_SpisGene4862</name>
</gene>
<comment type="caution">
    <text evidence="3">The sequence shown here is derived from an EMBL/GenBank/DDBJ whole genome shotgun (WGS) entry which is preliminary data.</text>
</comment>
<keyword evidence="4" id="KW-1185">Reference proteome</keyword>
<dbReference type="Gene3D" id="1.10.533.10">
    <property type="entry name" value="Death Domain, Fas"/>
    <property type="match status" value="1"/>
</dbReference>
<feature type="compositionally biased region" description="Pro residues" evidence="1">
    <location>
        <begin position="158"/>
        <end position="167"/>
    </location>
</feature>
<protein>
    <submittedName>
        <fullName evidence="3">CARD domain-containing protein E10</fullName>
    </submittedName>
</protein>
<organism evidence="3 4">
    <name type="scientific">Stylophora pistillata</name>
    <name type="common">Smooth cauliflower coral</name>
    <dbReference type="NCBI Taxonomy" id="50429"/>
    <lineage>
        <taxon>Eukaryota</taxon>
        <taxon>Metazoa</taxon>
        <taxon>Cnidaria</taxon>
        <taxon>Anthozoa</taxon>
        <taxon>Hexacorallia</taxon>
        <taxon>Scleractinia</taxon>
        <taxon>Astrocoeniina</taxon>
        <taxon>Pocilloporidae</taxon>
        <taxon>Stylophora</taxon>
    </lineage>
</organism>
<feature type="domain" description="CARD" evidence="2">
    <location>
        <begin position="15"/>
        <end position="91"/>
    </location>
</feature>
<evidence type="ECO:0000259" key="2">
    <source>
        <dbReference type="PROSITE" id="PS50209"/>
    </source>
</evidence>
<reference evidence="4" key="1">
    <citation type="journal article" date="2017" name="bioRxiv">
        <title>Comparative analysis of the genomes of Stylophora pistillata and Acropora digitifera provides evidence for extensive differences between species of corals.</title>
        <authorList>
            <person name="Voolstra C.R."/>
            <person name="Li Y."/>
            <person name="Liew Y.J."/>
            <person name="Baumgarten S."/>
            <person name="Zoccola D."/>
            <person name="Flot J.-F."/>
            <person name="Tambutte S."/>
            <person name="Allemand D."/>
            <person name="Aranda M."/>
        </authorList>
    </citation>
    <scope>NUCLEOTIDE SEQUENCE [LARGE SCALE GENOMIC DNA]</scope>
</reference>
<dbReference type="OrthoDB" id="5984934at2759"/>
<dbReference type="GO" id="GO:0070513">
    <property type="term" value="F:death domain binding"/>
    <property type="evidence" value="ECO:0007669"/>
    <property type="project" value="InterPro"/>
</dbReference>
<dbReference type="PANTHER" id="PTHR15034">
    <property type="entry name" value="DEATH DOMAIN-CONTAINING PROTEIN CRADD"/>
    <property type="match status" value="1"/>
</dbReference>